<keyword evidence="4 11" id="KW-0227">DNA damage</keyword>
<evidence type="ECO:0000256" key="4">
    <source>
        <dbReference type="ARBA" id="ARBA00022763"/>
    </source>
</evidence>
<comment type="caution">
    <text evidence="14">The sequence shown here is derived from an EMBL/GenBank/DDBJ whole genome shotgun (WGS) entry which is preliminary data.</text>
</comment>
<evidence type="ECO:0000313" key="14">
    <source>
        <dbReference type="EMBL" id="THD09243.1"/>
    </source>
</evidence>
<comment type="function">
    <text evidence="11">Probably plays a role in ribosome assembly or function. May be involved in resolution of branched DNA intermediates that result from template switching in postreplication gaps. Binds DNA and has ATPase activity.</text>
</comment>
<comment type="catalytic activity">
    <reaction evidence="9 11">
        <text>ATP + H2O = ADP + phosphate + H(+)</text>
        <dbReference type="Rhea" id="RHEA:13065"/>
        <dbReference type="ChEBI" id="CHEBI:15377"/>
        <dbReference type="ChEBI" id="CHEBI:15378"/>
        <dbReference type="ChEBI" id="CHEBI:30616"/>
        <dbReference type="ChEBI" id="CHEBI:43474"/>
        <dbReference type="ChEBI" id="CHEBI:456216"/>
    </reaction>
</comment>
<evidence type="ECO:0000256" key="8">
    <source>
        <dbReference type="ARBA" id="ARBA00023204"/>
    </source>
</evidence>
<dbReference type="FunFam" id="3.40.50.300:FF:000011">
    <property type="entry name" value="Putative ABC transporter ATP-binding component"/>
    <property type="match status" value="1"/>
</dbReference>
<evidence type="ECO:0000256" key="10">
    <source>
        <dbReference type="ARBA" id="ARBA00061478"/>
    </source>
</evidence>
<dbReference type="SUPFAM" id="SSF52540">
    <property type="entry name" value="P-loop containing nucleoside triphosphate hydrolases"/>
    <property type="match status" value="2"/>
</dbReference>
<evidence type="ECO:0000256" key="3">
    <source>
        <dbReference type="ARBA" id="ARBA00022741"/>
    </source>
</evidence>
<dbReference type="GO" id="GO:0003677">
    <property type="term" value="F:DNA binding"/>
    <property type="evidence" value="ECO:0007669"/>
    <property type="project" value="UniProtKB-UniRule"/>
</dbReference>
<dbReference type="InterPro" id="IPR027417">
    <property type="entry name" value="P-loop_NTPase"/>
</dbReference>
<dbReference type="PROSITE" id="PS00211">
    <property type="entry name" value="ABC_TRANSPORTER_1"/>
    <property type="match status" value="2"/>
</dbReference>
<dbReference type="Pfam" id="PF16326">
    <property type="entry name" value="ABC_tran_CTD"/>
    <property type="match status" value="1"/>
</dbReference>
<evidence type="ECO:0000256" key="2">
    <source>
        <dbReference type="ARBA" id="ARBA00022737"/>
    </source>
</evidence>
<feature type="region of interest" description="Disordered" evidence="12">
    <location>
        <begin position="524"/>
        <end position="543"/>
    </location>
</feature>
<dbReference type="EC" id="3.6.1.-" evidence="11"/>
<dbReference type="AlphaFoldDB" id="A0A4S3KKA1"/>
<evidence type="ECO:0000256" key="11">
    <source>
        <dbReference type="HAMAP-Rule" id="MF_00848"/>
    </source>
</evidence>
<feature type="domain" description="ABC transporter" evidence="13">
    <location>
        <begin position="4"/>
        <end position="246"/>
    </location>
</feature>
<dbReference type="CDD" id="cd03221">
    <property type="entry name" value="ABCF_EF-3"/>
    <property type="match status" value="2"/>
</dbReference>
<dbReference type="PANTHER" id="PTHR42855:SF1">
    <property type="entry name" value="ABC TRANSPORTER DOMAIN-CONTAINING PROTEIN"/>
    <property type="match status" value="1"/>
</dbReference>
<dbReference type="GO" id="GO:0005737">
    <property type="term" value="C:cytoplasm"/>
    <property type="evidence" value="ECO:0007669"/>
    <property type="project" value="UniProtKB-SubCell"/>
</dbReference>
<dbReference type="PANTHER" id="PTHR42855">
    <property type="entry name" value="ABC TRANSPORTER ATP-BINDING SUBUNIT"/>
    <property type="match status" value="1"/>
</dbReference>
<feature type="binding site" evidence="11">
    <location>
        <begin position="345"/>
        <end position="352"/>
    </location>
    <ligand>
        <name>ATP</name>
        <dbReference type="ChEBI" id="CHEBI:30616"/>
        <label>2</label>
    </ligand>
</feature>
<dbReference type="GO" id="GO:0016887">
    <property type="term" value="F:ATP hydrolysis activity"/>
    <property type="evidence" value="ECO:0007669"/>
    <property type="project" value="UniProtKB-UniRule"/>
</dbReference>
<proteinExistence type="inferred from homology"/>
<keyword evidence="2 11" id="KW-0677">Repeat</keyword>
<dbReference type="OrthoDB" id="9808609at2"/>
<keyword evidence="1 11" id="KW-0963">Cytoplasm</keyword>
<dbReference type="GO" id="GO:0006281">
    <property type="term" value="P:DNA repair"/>
    <property type="evidence" value="ECO:0007669"/>
    <property type="project" value="UniProtKB-KW"/>
</dbReference>
<dbReference type="FunFam" id="3.40.50.300:FF:000309">
    <property type="entry name" value="ABC transporter ATP-binding protein"/>
    <property type="match status" value="1"/>
</dbReference>
<name>A0A4S3KKA1_9GAMM</name>
<dbReference type="Proteomes" id="UP000307749">
    <property type="component" value="Unassembled WGS sequence"/>
</dbReference>
<dbReference type="Gene3D" id="3.40.50.300">
    <property type="entry name" value="P-loop containing nucleotide triphosphate hydrolases"/>
    <property type="match status" value="2"/>
</dbReference>
<evidence type="ECO:0000256" key="6">
    <source>
        <dbReference type="ARBA" id="ARBA00022840"/>
    </source>
</evidence>
<gene>
    <name evidence="11" type="primary">uup</name>
    <name evidence="14" type="ORF">B1806_11765</name>
</gene>
<dbReference type="GO" id="GO:0043022">
    <property type="term" value="F:ribosome binding"/>
    <property type="evidence" value="ECO:0007669"/>
    <property type="project" value="UniProtKB-UniRule"/>
</dbReference>
<dbReference type="RefSeq" id="WP_081127091.1">
    <property type="nucleotide sequence ID" value="NZ_LDOS01000002.1"/>
</dbReference>
<keyword evidence="15" id="KW-1185">Reference proteome</keyword>
<reference evidence="14 15" key="1">
    <citation type="submission" date="2017-02" db="EMBL/GenBank/DDBJ databases">
        <title>Whole genome sequencing of Metallibacterium scheffleri DSM 24874 (T).</title>
        <authorList>
            <person name="Kumar S."/>
            <person name="Patil P."/>
            <person name="Patil P.B."/>
        </authorList>
    </citation>
    <scope>NUCLEOTIDE SEQUENCE [LARGE SCALE GENOMIC DNA]</scope>
    <source>
        <strain evidence="14 15">DSM 24874</strain>
    </source>
</reference>
<organism evidence="14 15">
    <name type="scientific">Metallibacterium scheffleri</name>
    <dbReference type="NCBI Taxonomy" id="993689"/>
    <lineage>
        <taxon>Bacteria</taxon>
        <taxon>Pseudomonadati</taxon>
        <taxon>Pseudomonadota</taxon>
        <taxon>Gammaproteobacteria</taxon>
        <taxon>Lysobacterales</taxon>
        <taxon>Rhodanobacteraceae</taxon>
        <taxon>Metallibacterium</taxon>
    </lineage>
</organism>
<evidence type="ECO:0000256" key="1">
    <source>
        <dbReference type="ARBA" id="ARBA00022490"/>
    </source>
</evidence>
<dbReference type="GO" id="GO:0005524">
    <property type="term" value="F:ATP binding"/>
    <property type="evidence" value="ECO:0007669"/>
    <property type="project" value="UniProtKB-UniRule"/>
</dbReference>
<dbReference type="Gene3D" id="1.10.287.380">
    <property type="entry name" value="Valyl-tRNA synthetase, C-terminal domain"/>
    <property type="match status" value="1"/>
</dbReference>
<dbReference type="STRING" id="993689.GCA_002077135_01756"/>
<feature type="domain" description="ABC transporter" evidence="13">
    <location>
        <begin position="313"/>
        <end position="530"/>
    </location>
</feature>
<dbReference type="InterPro" id="IPR032524">
    <property type="entry name" value="ABC_tran_C"/>
</dbReference>
<dbReference type="InterPro" id="IPR032781">
    <property type="entry name" value="ABC_tran_Xtn"/>
</dbReference>
<evidence type="ECO:0000256" key="12">
    <source>
        <dbReference type="SAM" id="MobiDB-lite"/>
    </source>
</evidence>
<evidence type="ECO:0000256" key="5">
    <source>
        <dbReference type="ARBA" id="ARBA00022801"/>
    </source>
</evidence>
<evidence type="ECO:0000313" key="15">
    <source>
        <dbReference type="Proteomes" id="UP000307749"/>
    </source>
</evidence>
<keyword evidence="3 11" id="KW-0547">Nucleotide-binding</keyword>
<sequence length="619" mass="68668">MSLVQLHRVDFSIGGPLLLERVDLSIEANERVCVVGRNGEGKSTLLKLVSGELRADDGEVRAQSGIVMARLPQEVPQDTAGSVFDVVAEGLGDLGRLLARYQHLLAIGDLDALGDAQAKIEAQHGWDLNRRVEDVLTQLELPGEMEFSALSGGMKRRAFLAQALVRKPDILLLDEPTNHLDIEAISWLQTFLKQFAGSIIFISHDRTFLRALATRIVEIDRGMVTDWPGDYDNYLRRREERLHAENQANALFDKKLAREEVWIRQGIKARRTRNEGRVRALQALRNERSKRRDVAGNVKMALGHTHASGKKVIDLKHVSHGFDGRVLIDDLSTAVMRGDRIGIIGPNGAGKSTLLKIMLGELVPQHGTVHLGTGTQIAYFDQHRLQLDDSLNAIDNVAGGHEFIELNGQRKHIIGYLQDFLFSPDRARAPISRLSGGERNRLLLAKLFAQPSNLLVMDEPTNDLDVETLELLEELLLEYKGTLLLVSHDRAFLDNVVSSTLVLEGQGRIGEYVGGYTDWLRQRPATQRATPSAGKPAGKVDTPPARVKRKLSFKDQRKLEQLPGRIEQLESEIASQMAAMNEPAFFQQASSAIVQSNTALAVLQAELDTAYAHWAELDG</sequence>
<comment type="similarity">
    <text evidence="10 11">Belongs to the ABC transporter superfamily. ABCF family. Uup subfamily.</text>
</comment>
<dbReference type="EMBL" id="MWQO01000041">
    <property type="protein sequence ID" value="THD09243.1"/>
    <property type="molecule type" value="Genomic_DNA"/>
</dbReference>
<dbReference type="InterPro" id="IPR003593">
    <property type="entry name" value="AAA+_ATPase"/>
</dbReference>
<dbReference type="Pfam" id="PF00005">
    <property type="entry name" value="ABC_tran"/>
    <property type="match status" value="2"/>
</dbReference>
<dbReference type="HAMAP" id="MF_00848">
    <property type="entry name" value="Uup"/>
    <property type="match status" value="1"/>
</dbReference>
<keyword evidence="7 11" id="KW-0238">DNA-binding</keyword>
<evidence type="ECO:0000259" key="13">
    <source>
        <dbReference type="PROSITE" id="PS50893"/>
    </source>
</evidence>
<keyword evidence="5 11" id="KW-0378">Hydrolase</keyword>
<keyword evidence="6 11" id="KW-0067">ATP-binding</keyword>
<protein>
    <recommendedName>
        <fullName evidence="11">ATP-binding protein Uup</fullName>
        <ecNumber evidence="11">3.6.1.-</ecNumber>
    </recommendedName>
</protein>
<dbReference type="SMART" id="SM00382">
    <property type="entry name" value="AAA"/>
    <property type="match status" value="2"/>
</dbReference>
<dbReference type="Pfam" id="PF12848">
    <property type="entry name" value="ABC_tran_Xtn"/>
    <property type="match status" value="1"/>
</dbReference>
<evidence type="ECO:0000256" key="7">
    <source>
        <dbReference type="ARBA" id="ARBA00023125"/>
    </source>
</evidence>
<dbReference type="InterPro" id="IPR037118">
    <property type="entry name" value="Val-tRNA_synth_C_sf"/>
</dbReference>
<dbReference type="InterPro" id="IPR043686">
    <property type="entry name" value="Uup"/>
</dbReference>
<evidence type="ECO:0000256" key="9">
    <source>
        <dbReference type="ARBA" id="ARBA00049360"/>
    </source>
</evidence>
<keyword evidence="8 11" id="KW-0234">DNA repair</keyword>
<comment type="subcellular location">
    <subcellularLocation>
        <location evidence="11">Cytoplasm</location>
    </subcellularLocation>
    <text evidence="11">Associates with ribosomes.</text>
</comment>
<dbReference type="PROSITE" id="PS50893">
    <property type="entry name" value="ABC_TRANSPORTER_2"/>
    <property type="match status" value="2"/>
</dbReference>
<dbReference type="InterPro" id="IPR051309">
    <property type="entry name" value="ABCF_ATPase"/>
</dbReference>
<dbReference type="InterPro" id="IPR003439">
    <property type="entry name" value="ABC_transporter-like_ATP-bd"/>
</dbReference>
<dbReference type="InterPro" id="IPR017871">
    <property type="entry name" value="ABC_transporter-like_CS"/>
</dbReference>
<accession>A0A4S3KKA1</accession>
<feature type="binding site" evidence="11">
    <location>
        <begin position="36"/>
        <end position="43"/>
    </location>
    <ligand>
        <name>ATP</name>
        <dbReference type="ChEBI" id="CHEBI:30616"/>
        <label>1</label>
    </ligand>
</feature>